<feature type="transmembrane region" description="Helical" evidence="9">
    <location>
        <begin position="21"/>
        <end position="41"/>
    </location>
</feature>
<dbReference type="FunFam" id="1.10.530.10:FF:000019">
    <property type="entry name" value="lysozyme"/>
    <property type="match status" value="1"/>
</dbReference>
<keyword evidence="3" id="KW-0929">Antimicrobial</keyword>
<reference evidence="10" key="1">
    <citation type="submission" date="2021-04" db="EMBL/GenBank/DDBJ databases">
        <authorList>
            <person name="Tunstrom K."/>
        </authorList>
    </citation>
    <scope>NUCLEOTIDE SEQUENCE</scope>
</reference>
<keyword evidence="9" id="KW-0472">Membrane</keyword>
<dbReference type="Proteomes" id="UP000691718">
    <property type="component" value="Unassembled WGS sequence"/>
</dbReference>
<protein>
    <recommendedName>
        <fullName evidence="2">lysozyme</fullName>
        <ecNumber evidence="2">3.2.1.17</ecNumber>
    </recommendedName>
</protein>
<keyword evidence="9" id="KW-0812">Transmembrane</keyword>
<dbReference type="AlphaFoldDB" id="A0A8S3W7J1"/>
<keyword evidence="11" id="KW-1185">Reference proteome</keyword>
<evidence type="ECO:0000256" key="4">
    <source>
        <dbReference type="ARBA" id="ARBA00022638"/>
    </source>
</evidence>
<keyword evidence="5" id="KW-0378">Hydrolase</keyword>
<evidence type="ECO:0000256" key="2">
    <source>
        <dbReference type="ARBA" id="ARBA00012732"/>
    </source>
</evidence>
<keyword evidence="7" id="KW-0326">Glycosidase</keyword>
<keyword evidence="4" id="KW-0081">Bacteriolytic enzyme</keyword>
<proteinExistence type="predicted"/>
<dbReference type="PANTHER" id="PTHR11195:SF13">
    <property type="entry name" value="INVERTEBRATE-TYPE LYSOZYME 2-RELATED"/>
    <property type="match status" value="1"/>
</dbReference>
<organism evidence="10 11">
    <name type="scientific">Parnassius apollo</name>
    <name type="common">Apollo butterfly</name>
    <name type="synonym">Papilio apollo</name>
    <dbReference type="NCBI Taxonomy" id="110799"/>
    <lineage>
        <taxon>Eukaryota</taxon>
        <taxon>Metazoa</taxon>
        <taxon>Ecdysozoa</taxon>
        <taxon>Arthropoda</taxon>
        <taxon>Hexapoda</taxon>
        <taxon>Insecta</taxon>
        <taxon>Pterygota</taxon>
        <taxon>Neoptera</taxon>
        <taxon>Endopterygota</taxon>
        <taxon>Lepidoptera</taxon>
        <taxon>Glossata</taxon>
        <taxon>Ditrysia</taxon>
        <taxon>Papilionoidea</taxon>
        <taxon>Papilionidae</taxon>
        <taxon>Parnassiinae</taxon>
        <taxon>Parnassini</taxon>
        <taxon>Parnassius</taxon>
        <taxon>Parnassius</taxon>
    </lineage>
</organism>
<comment type="caution">
    <text evidence="10">The sequence shown here is derived from an EMBL/GenBank/DDBJ whole genome shotgun (WGS) entry which is preliminary data.</text>
</comment>
<keyword evidence="6 8" id="KW-1015">Disulfide bond</keyword>
<feature type="disulfide bond" evidence="8">
    <location>
        <begin position="110"/>
        <end position="116"/>
    </location>
</feature>
<dbReference type="Pfam" id="PF05497">
    <property type="entry name" value="Destabilase"/>
    <property type="match status" value="1"/>
</dbReference>
<dbReference type="GO" id="GO:0031640">
    <property type="term" value="P:killing of cells of another organism"/>
    <property type="evidence" value="ECO:0007669"/>
    <property type="project" value="UniProtKB-KW"/>
</dbReference>
<accession>A0A8S3W7J1</accession>
<dbReference type="PROSITE" id="PS51909">
    <property type="entry name" value="LYSOZYME_I"/>
    <property type="match status" value="1"/>
</dbReference>
<evidence type="ECO:0000313" key="11">
    <source>
        <dbReference type="Proteomes" id="UP000691718"/>
    </source>
</evidence>
<keyword evidence="9" id="KW-1133">Transmembrane helix</keyword>
<evidence type="ECO:0000313" key="10">
    <source>
        <dbReference type="EMBL" id="CAG4944327.1"/>
    </source>
</evidence>
<evidence type="ECO:0000256" key="9">
    <source>
        <dbReference type="SAM" id="Phobius"/>
    </source>
</evidence>
<feature type="disulfide bond" evidence="8">
    <location>
        <begin position="56"/>
        <end position="140"/>
    </location>
</feature>
<evidence type="ECO:0000256" key="3">
    <source>
        <dbReference type="ARBA" id="ARBA00022529"/>
    </source>
</evidence>
<evidence type="ECO:0000256" key="8">
    <source>
        <dbReference type="PIRSR" id="PIRSR608597-3"/>
    </source>
</evidence>
<dbReference type="GO" id="GO:0042742">
    <property type="term" value="P:defense response to bacterium"/>
    <property type="evidence" value="ECO:0007669"/>
    <property type="project" value="UniProtKB-KW"/>
</dbReference>
<feature type="disulfide bond" evidence="8">
    <location>
        <begin position="61"/>
        <end position="67"/>
    </location>
</feature>
<name>A0A8S3W7J1_PARAO</name>
<evidence type="ECO:0000256" key="7">
    <source>
        <dbReference type="ARBA" id="ARBA00023295"/>
    </source>
</evidence>
<dbReference type="EMBL" id="CAJQZP010000184">
    <property type="protein sequence ID" value="CAG4944327.1"/>
    <property type="molecule type" value="Genomic_DNA"/>
</dbReference>
<dbReference type="GO" id="GO:0003796">
    <property type="term" value="F:lysozyme activity"/>
    <property type="evidence" value="ECO:0007669"/>
    <property type="project" value="UniProtKB-EC"/>
</dbReference>
<dbReference type="CDD" id="cd16890">
    <property type="entry name" value="lyz_i"/>
    <property type="match status" value="1"/>
</dbReference>
<gene>
    <name evidence="10" type="ORF">PAPOLLO_LOCUS2842</name>
</gene>
<dbReference type="OrthoDB" id="6331689at2759"/>
<dbReference type="PANTHER" id="PTHR11195">
    <property type="entry name" value="DESTABILASE-RELATED"/>
    <property type="match status" value="1"/>
</dbReference>
<sequence length="178" mass="20283">MKICLQPKNFVRKKKNLEVNMKTRIQLVLPVCVMAGIVFWATESTGIYITNLSEACYRCLCHVSTKCDTSHGCTAGYCGPYNISRVYWVDAGKVTLPDDDPDRNRAWEDCARSYHCSKRIIEGYLQKFGKDCNNDGITDCFDYMMVNGNGGYGCSAPLNRSENGRLWLRRFEECRNSL</sequence>
<evidence type="ECO:0000256" key="1">
    <source>
        <dbReference type="ARBA" id="ARBA00000632"/>
    </source>
</evidence>
<evidence type="ECO:0000256" key="6">
    <source>
        <dbReference type="ARBA" id="ARBA00023157"/>
    </source>
</evidence>
<dbReference type="EC" id="3.2.1.17" evidence="2"/>
<comment type="catalytic activity">
    <reaction evidence="1">
        <text>Hydrolysis of (1-&gt;4)-beta-linkages between N-acetylmuramic acid and N-acetyl-D-glucosamine residues in a peptidoglycan and between N-acetyl-D-glucosamine residues in chitodextrins.</text>
        <dbReference type="EC" id="3.2.1.17"/>
    </reaction>
</comment>
<feature type="disulfide bond" evidence="8">
    <location>
        <begin position="73"/>
        <end position="78"/>
    </location>
</feature>
<dbReference type="InterPro" id="IPR008597">
    <property type="entry name" value="Invert_lysozyme"/>
</dbReference>
<evidence type="ECO:0000256" key="5">
    <source>
        <dbReference type="ARBA" id="ARBA00022801"/>
    </source>
</evidence>